<organism evidence="1 2">
    <name type="scientific">Pedosphaera parvula (strain Ellin514)</name>
    <dbReference type="NCBI Taxonomy" id="320771"/>
    <lineage>
        <taxon>Bacteria</taxon>
        <taxon>Pseudomonadati</taxon>
        <taxon>Verrucomicrobiota</taxon>
        <taxon>Pedosphaerae</taxon>
        <taxon>Pedosphaerales</taxon>
        <taxon>Pedosphaeraceae</taxon>
        <taxon>Pedosphaera</taxon>
    </lineage>
</organism>
<proteinExistence type="predicted"/>
<sequence length="48" mass="4970">MDALACTSSQAGLETGAPQIIIPLLLRKIFSSATPTPFPIGPTAFVLI</sequence>
<name>B9XCM2_PEDPL</name>
<evidence type="ECO:0000313" key="2">
    <source>
        <dbReference type="Proteomes" id="UP000003688"/>
    </source>
</evidence>
<gene>
    <name evidence="1" type="ORF">Cflav_PD5325</name>
</gene>
<dbReference type="AlphaFoldDB" id="B9XCM2"/>
<dbReference type="Proteomes" id="UP000003688">
    <property type="component" value="Unassembled WGS sequence"/>
</dbReference>
<evidence type="ECO:0000313" key="1">
    <source>
        <dbReference type="EMBL" id="EEF62690.1"/>
    </source>
</evidence>
<reference evidence="1 2" key="1">
    <citation type="journal article" date="2011" name="J. Bacteriol.">
        <title>Genome sequence of 'Pedosphaera parvula' Ellin514, an aerobic Verrucomicrobial isolate from pasture soil.</title>
        <authorList>
            <person name="Kant R."/>
            <person name="van Passel M.W."/>
            <person name="Sangwan P."/>
            <person name="Palva A."/>
            <person name="Lucas S."/>
            <person name="Copeland A."/>
            <person name="Lapidus A."/>
            <person name="Glavina Del Rio T."/>
            <person name="Dalin E."/>
            <person name="Tice H."/>
            <person name="Bruce D."/>
            <person name="Goodwin L."/>
            <person name="Pitluck S."/>
            <person name="Chertkov O."/>
            <person name="Larimer F.W."/>
            <person name="Land M.L."/>
            <person name="Hauser L."/>
            <person name="Brettin T.S."/>
            <person name="Detter J.C."/>
            <person name="Han S."/>
            <person name="de Vos W.M."/>
            <person name="Janssen P.H."/>
            <person name="Smidt H."/>
        </authorList>
    </citation>
    <scope>NUCLEOTIDE SEQUENCE [LARGE SCALE GENOMIC DNA]</scope>
    <source>
        <strain evidence="1 2">Ellin514</strain>
    </source>
</reference>
<dbReference type="EMBL" id="ABOX02000004">
    <property type="protein sequence ID" value="EEF62690.1"/>
    <property type="molecule type" value="Genomic_DNA"/>
</dbReference>
<protein>
    <submittedName>
        <fullName evidence="1">Uncharacterized protein</fullName>
    </submittedName>
</protein>
<comment type="caution">
    <text evidence="1">The sequence shown here is derived from an EMBL/GenBank/DDBJ whole genome shotgun (WGS) entry which is preliminary data.</text>
</comment>
<keyword evidence="2" id="KW-1185">Reference proteome</keyword>
<accession>B9XCM2</accession>